<reference evidence="2 3" key="1">
    <citation type="journal article" date="2022" name="bioRxiv">
        <title>Genomics of Preaxostyla Flagellates Illuminates Evolutionary Transitions and the Path Towards Mitochondrial Loss.</title>
        <authorList>
            <person name="Novak L.V.F."/>
            <person name="Treitli S.C."/>
            <person name="Pyrih J."/>
            <person name="Halakuc P."/>
            <person name="Pipaliya S.V."/>
            <person name="Vacek V."/>
            <person name="Brzon O."/>
            <person name="Soukal P."/>
            <person name="Eme L."/>
            <person name="Dacks J.B."/>
            <person name="Karnkowska A."/>
            <person name="Elias M."/>
            <person name="Hampl V."/>
        </authorList>
    </citation>
    <scope>NUCLEOTIDE SEQUENCE [LARGE SCALE GENOMIC DNA]</scope>
    <source>
        <strain evidence="2">NAU3</strain>
        <tissue evidence="2">Gut</tissue>
    </source>
</reference>
<keyword evidence="3" id="KW-1185">Reference proteome</keyword>
<feature type="compositionally biased region" description="Basic and acidic residues" evidence="1">
    <location>
        <begin position="80"/>
        <end position="111"/>
    </location>
</feature>
<feature type="region of interest" description="Disordered" evidence="1">
    <location>
        <begin position="1"/>
        <end position="136"/>
    </location>
</feature>
<evidence type="ECO:0000313" key="3">
    <source>
        <dbReference type="Proteomes" id="UP001281761"/>
    </source>
</evidence>
<gene>
    <name evidence="2" type="ORF">BLNAU_2474</name>
</gene>
<dbReference type="EMBL" id="JARBJD010000010">
    <property type="protein sequence ID" value="KAK2962641.1"/>
    <property type="molecule type" value="Genomic_DNA"/>
</dbReference>
<protein>
    <submittedName>
        <fullName evidence="2">Uncharacterized protein</fullName>
    </submittedName>
</protein>
<feature type="compositionally biased region" description="Basic and acidic residues" evidence="1">
    <location>
        <begin position="56"/>
        <end position="66"/>
    </location>
</feature>
<sequence length="198" mass="22902">MSKPVSKSTQELMQKLVGKSGLSDFQKRAIMKDVKDGRRLPDEIAPNSRYIAPPPREVRPMPDYRYHPKRTKNAIISKTDNYKEEQAPSRGAGPDREKAKNQLAGKMERRPISPADITSHRTFVAPERPDDDRHFNSRFEEITAEIRDRREFLNEMKSLGQGKEYEPIIESQISQLMIELEQVHKEDVVRVRKEFGTG</sequence>
<organism evidence="2 3">
    <name type="scientific">Blattamonas nauphoetae</name>
    <dbReference type="NCBI Taxonomy" id="2049346"/>
    <lineage>
        <taxon>Eukaryota</taxon>
        <taxon>Metamonada</taxon>
        <taxon>Preaxostyla</taxon>
        <taxon>Oxymonadida</taxon>
        <taxon>Blattamonas</taxon>
    </lineage>
</organism>
<accession>A0ABQ9YFX4</accession>
<evidence type="ECO:0000256" key="1">
    <source>
        <dbReference type="SAM" id="MobiDB-lite"/>
    </source>
</evidence>
<dbReference type="PANTHER" id="PTHR28348">
    <property type="entry name" value="UPF0193 PROTEIN EVG1"/>
    <property type="match status" value="1"/>
</dbReference>
<proteinExistence type="predicted"/>
<dbReference type="PANTHER" id="PTHR28348:SF1">
    <property type="entry name" value="UPF0193 PROTEIN EVG1"/>
    <property type="match status" value="1"/>
</dbReference>
<evidence type="ECO:0000313" key="2">
    <source>
        <dbReference type="EMBL" id="KAK2962641.1"/>
    </source>
</evidence>
<comment type="caution">
    <text evidence="2">The sequence shown here is derived from an EMBL/GenBank/DDBJ whole genome shotgun (WGS) entry which is preliminary data.</text>
</comment>
<dbReference type="Proteomes" id="UP001281761">
    <property type="component" value="Unassembled WGS sequence"/>
</dbReference>
<dbReference type="Pfam" id="PF05250">
    <property type="entry name" value="UPF0193"/>
    <property type="match status" value="1"/>
</dbReference>
<dbReference type="InterPro" id="IPR007914">
    <property type="entry name" value="UPF0193"/>
</dbReference>
<feature type="compositionally biased region" description="Basic and acidic residues" evidence="1">
    <location>
        <begin position="127"/>
        <end position="136"/>
    </location>
</feature>
<name>A0ABQ9YFX4_9EUKA</name>
<feature type="compositionally biased region" description="Polar residues" evidence="1">
    <location>
        <begin position="1"/>
        <end position="12"/>
    </location>
</feature>
<feature type="compositionally biased region" description="Basic and acidic residues" evidence="1">
    <location>
        <begin position="25"/>
        <end position="42"/>
    </location>
</feature>